<sequence length="846" mass="95775">MGRRLRSKRRLQQASSSSCDVCGQLGAHFNHSTTDHVYDLGGDNIRLTSDVRVSTCERQRPHLQPITSLSPVSGFGSGTLSNSNGGNIISNSSVIEILVHLLCRECERDHAKRELLFKAICSGIKKWNNSLSLPLHAFSELQDFQASLLRKFEFLFEEVQAKITSISSNVIIPSFQLSPSGSPLTQLGHTNPHQSLLLDDRYSREFLELSVLGRGGYGVVVKAQNKLDGCLYAVKIITVEKPQSENHGKLLREVQALALLNHPNIVRYHSAWIQKFTLPLHLQSRFLEMKEWKEQKVHHRVKRKTIKTYAPPPTRMVIQELSDSPDVDDYEESSGGIVFADDISKVESLNSSVVSPKYDRINGSGESSFESDAEKDYNKFFSKKVLHTSECHRDCTKPDFGLDFSSEKCFQSLSSLTELSESFLEIEESYNKIKKKFPLSKAAVRYGEEIDKSSWQLVMSKHSDSASYTIADHHFDPSVMFYNHKHDRNNAKMTLFIQMGLCGETLSHWISTRNAQLISEKKPHNVKEEMCLNIFRQILLAVEYIHSKKIIHRDIKPQNIFFTEDKRHIQLGDFGLAKSLQDVDSTQAGRDSASQSSCLNPVLNPAQNTSGVGTPIYAAPELKTTTVYGSESDMHNLGIILLELFYPFHTGAERVHVITDLKTKQYLEPDFVDRHPHIASLILNLTNQEPTERPTASELLRFFREDTAECLVSDKLSGKNPLVNGREFTSERKAVTTVTSDEFLRKMSQIKKGIDYEHQCYQATEIKHRTGYVSMCDRNMESYDKSSPSLTDISSPLKFITRLESENKLKDAKILKLREENCKLREKVASLEKQISQSGTNVSLCQ</sequence>
<comment type="caution">
    <text evidence="8">The sequence shown here is derived from an EMBL/GenBank/DDBJ whole genome shotgun (WGS) entry which is preliminary data.</text>
</comment>
<keyword evidence="8" id="KW-0396">Initiation factor</keyword>
<dbReference type="GO" id="GO:0005524">
    <property type="term" value="F:ATP binding"/>
    <property type="evidence" value="ECO:0007669"/>
    <property type="project" value="UniProtKB-UniRule"/>
</dbReference>
<dbReference type="PROSITE" id="PS50011">
    <property type="entry name" value="PROTEIN_KINASE_DOM"/>
    <property type="match status" value="1"/>
</dbReference>
<dbReference type="InterPro" id="IPR008271">
    <property type="entry name" value="Ser/Thr_kinase_AS"/>
</dbReference>
<dbReference type="Pfam" id="PF00069">
    <property type="entry name" value="Pkinase"/>
    <property type="match status" value="2"/>
</dbReference>
<dbReference type="PANTHER" id="PTHR11042">
    <property type="entry name" value="EUKARYOTIC TRANSLATION INITIATION FACTOR 2-ALPHA KINASE EIF2-ALPHA KINASE -RELATED"/>
    <property type="match status" value="1"/>
</dbReference>
<evidence type="ECO:0000313" key="8">
    <source>
        <dbReference type="EMBL" id="KAK7079777.1"/>
    </source>
</evidence>
<name>A0AAN9ACY3_HALRR</name>
<dbReference type="EC" id="2.7.11.1" evidence="8"/>
<gene>
    <name evidence="8" type="primary">EIF2AK1</name>
    <name evidence="8" type="ORF">SK128_027753</name>
</gene>
<dbReference type="EMBL" id="JAXCGZ010006413">
    <property type="protein sequence ID" value="KAK7079777.1"/>
    <property type="molecule type" value="Genomic_DNA"/>
</dbReference>
<keyword evidence="8" id="KW-0648">Protein biosynthesis</keyword>
<feature type="domain" description="Protein kinase" evidence="7">
    <location>
        <begin position="206"/>
        <end position="723"/>
    </location>
</feature>
<evidence type="ECO:0000256" key="3">
    <source>
        <dbReference type="ARBA" id="ARBA00022777"/>
    </source>
</evidence>
<keyword evidence="1 8" id="KW-0808">Transferase</keyword>
<dbReference type="GO" id="GO:0003743">
    <property type="term" value="F:translation initiation factor activity"/>
    <property type="evidence" value="ECO:0007669"/>
    <property type="project" value="UniProtKB-KW"/>
</dbReference>
<dbReference type="InterPro" id="IPR000719">
    <property type="entry name" value="Prot_kinase_dom"/>
</dbReference>
<dbReference type="Proteomes" id="UP001381693">
    <property type="component" value="Unassembled WGS sequence"/>
</dbReference>
<keyword evidence="9" id="KW-1185">Reference proteome</keyword>
<evidence type="ECO:0000256" key="2">
    <source>
        <dbReference type="ARBA" id="ARBA00022741"/>
    </source>
</evidence>
<organism evidence="8 9">
    <name type="scientific">Halocaridina rubra</name>
    <name type="common">Hawaiian red shrimp</name>
    <dbReference type="NCBI Taxonomy" id="373956"/>
    <lineage>
        <taxon>Eukaryota</taxon>
        <taxon>Metazoa</taxon>
        <taxon>Ecdysozoa</taxon>
        <taxon>Arthropoda</taxon>
        <taxon>Crustacea</taxon>
        <taxon>Multicrustacea</taxon>
        <taxon>Malacostraca</taxon>
        <taxon>Eumalacostraca</taxon>
        <taxon>Eucarida</taxon>
        <taxon>Decapoda</taxon>
        <taxon>Pleocyemata</taxon>
        <taxon>Caridea</taxon>
        <taxon>Atyoidea</taxon>
        <taxon>Atyidae</taxon>
        <taxon>Halocaridina</taxon>
    </lineage>
</organism>
<dbReference type="InterPro" id="IPR011009">
    <property type="entry name" value="Kinase-like_dom_sf"/>
</dbReference>
<proteinExistence type="inferred from homology"/>
<keyword evidence="2 6" id="KW-0547">Nucleotide-binding</keyword>
<keyword evidence="4 6" id="KW-0067">ATP-binding</keyword>
<dbReference type="GO" id="GO:0005737">
    <property type="term" value="C:cytoplasm"/>
    <property type="evidence" value="ECO:0007669"/>
    <property type="project" value="TreeGrafter"/>
</dbReference>
<feature type="binding site" evidence="6">
    <location>
        <position position="235"/>
    </location>
    <ligand>
        <name>ATP</name>
        <dbReference type="ChEBI" id="CHEBI:30616"/>
    </ligand>
</feature>
<evidence type="ECO:0000313" key="9">
    <source>
        <dbReference type="Proteomes" id="UP001381693"/>
    </source>
</evidence>
<protein>
    <submittedName>
        <fullName evidence="8">Eukaryotic translation initiation factor 2-alpha kinase</fullName>
        <ecNumber evidence="8">2.7.11.1</ecNumber>
    </submittedName>
</protein>
<dbReference type="PROSITE" id="PS00107">
    <property type="entry name" value="PROTEIN_KINASE_ATP"/>
    <property type="match status" value="1"/>
</dbReference>
<evidence type="ECO:0000256" key="1">
    <source>
        <dbReference type="ARBA" id="ARBA00022679"/>
    </source>
</evidence>
<dbReference type="Gene3D" id="3.30.200.20">
    <property type="entry name" value="Phosphorylase Kinase, domain 1"/>
    <property type="match status" value="1"/>
</dbReference>
<dbReference type="InterPro" id="IPR050339">
    <property type="entry name" value="CC_SR_Kinase"/>
</dbReference>
<evidence type="ECO:0000256" key="6">
    <source>
        <dbReference type="PROSITE-ProRule" id="PRU10141"/>
    </source>
</evidence>
<reference evidence="8 9" key="1">
    <citation type="submission" date="2023-11" db="EMBL/GenBank/DDBJ databases">
        <title>Halocaridina rubra genome assembly.</title>
        <authorList>
            <person name="Smith C."/>
        </authorList>
    </citation>
    <scope>NUCLEOTIDE SEQUENCE [LARGE SCALE GENOMIC DNA]</scope>
    <source>
        <strain evidence="8">EP-1</strain>
        <tissue evidence="8">Whole</tissue>
    </source>
</reference>
<keyword evidence="3 8" id="KW-0418">Kinase</keyword>
<evidence type="ECO:0000256" key="4">
    <source>
        <dbReference type="ARBA" id="ARBA00022840"/>
    </source>
</evidence>
<comment type="similarity">
    <text evidence="5">Belongs to the protein kinase superfamily. Ser/Thr protein kinase family. GCN2 subfamily.</text>
</comment>
<dbReference type="GO" id="GO:0004694">
    <property type="term" value="F:eukaryotic translation initiation factor 2alpha kinase activity"/>
    <property type="evidence" value="ECO:0007669"/>
    <property type="project" value="TreeGrafter"/>
</dbReference>
<dbReference type="SMART" id="SM00220">
    <property type="entry name" value="S_TKc"/>
    <property type="match status" value="1"/>
</dbReference>
<evidence type="ECO:0000256" key="5">
    <source>
        <dbReference type="ARBA" id="ARBA00037982"/>
    </source>
</evidence>
<dbReference type="AlphaFoldDB" id="A0AAN9ACY3"/>
<dbReference type="GO" id="GO:0005634">
    <property type="term" value="C:nucleus"/>
    <property type="evidence" value="ECO:0007669"/>
    <property type="project" value="TreeGrafter"/>
</dbReference>
<dbReference type="PROSITE" id="PS00108">
    <property type="entry name" value="PROTEIN_KINASE_ST"/>
    <property type="match status" value="1"/>
</dbReference>
<accession>A0AAN9ACY3</accession>
<dbReference type="Gene3D" id="1.10.510.10">
    <property type="entry name" value="Transferase(Phosphotransferase) domain 1"/>
    <property type="match status" value="1"/>
</dbReference>
<evidence type="ECO:0000259" key="7">
    <source>
        <dbReference type="PROSITE" id="PS50011"/>
    </source>
</evidence>
<dbReference type="InterPro" id="IPR017441">
    <property type="entry name" value="Protein_kinase_ATP_BS"/>
</dbReference>
<dbReference type="PANTHER" id="PTHR11042:SF187">
    <property type="entry name" value="EUKARYOTIC TRANSLATION INITIATION FACTOR 2-ALPHA KINASE 2"/>
    <property type="match status" value="1"/>
</dbReference>
<dbReference type="SUPFAM" id="SSF56112">
    <property type="entry name" value="Protein kinase-like (PK-like)"/>
    <property type="match status" value="1"/>
</dbReference>